<evidence type="ECO:0000256" key="1">
    <source>
        <dbReference type="SAM" id="MobiDB-lite"/>
    </source>
</evidence>
<dbReference type="Proteomes" id="UP000326029">
    <property type="component" value="Chromosome"/>
</dbReference>
<evidence type="ECO:0000313" key="4">
    <source>
        <dbReference type="Proteomes" id="UP000326029"/>
    </source>
</evidence>
<feature type="region of interest" description="Disordered" evidence="1">
    <location>
        <begin position="1"/>
        <end position="74"/>
    </location>
</feature>
<gene>
    <name evidence="3" type="ORF">CP977_32830</name>
    <name evidence="2" type="ORF">GCM10010497_13310</name>
</gene>
<dbReference type="EMBL" id="CP023693">
    <property type="protein sequence ID" value="QEV36370.1"/>
    <property type="molecule type" value="Genomic_DNA"/>
</dbReference>
<reference evidence="2" key="3">
    <citation type="submission" date="2023-08" db="EMBL/GenBank/DDBJ databases">
        <authorList>
            <person name="Sun Q."/>
            <person name="Ohkuma M."/>
        </authorList>
    </citation>
    <scope>NUCLEOTIDE SEQUENCE</scope>
    <source>
        <strain evidence="2">JCM 4205</strain>
    </source>
</reference>
<keyword evidence="4" id="KW-1185">Reference proteome</keyword>
<dbReference type="EMBL" id="BMSJ01000002">
    <property type="protein sequence ID" value="GGR12584.1"/>
    <property type="molecule type" value="Genomic_DNA"/>
</dbReference>
<evidence type="ECO:0000313" key="2">
    <source>
        <dbReference type="EMBL" id="GGR12584.1"/>
    </source>
</evidence>
<dbReference type="RefSeq" id="WP_062760147.1">
    <property type="nucleotide sequence ID" value="NZ_BMSJ01000002.1"/>
</dbReference>
<reference evidence="3 4" key="2">
    <citation type="submission" date="2017-09" db="EMBL/GenBank/DDBJ databases">
        <authorList>
            <person name="Lee N."/>
            <person name="Cho B.-K."/>
        </authorList>
    </citation>
    <scope>NUCLEOTIDE SEQUENCE [LARGE SCALE GENOMIC DNA]</scope>
    <source>
        <strain evidence="3 4">ATCC 19740</strain>
    </source>
</reference>
<organism evidence="2 5">
    <name type="scientific">Streptomyces cinereoruber</name>
    <dbReference type="NCBI Taxonomy" id="67260"/>
    <lineage>
        <taxon>Bacteria</taxon>
        <taxon>Bacillati</taxon>
        <taxon>Actinomycetota</taxon>
        <taxon>Actinomycetes</taxon>
        <taxon>Kitasatosporales</taxon>
        <taxon>Streptomycetaceae</taxon>
        <taxon>Streptomyces</taxon>
    </lineage>
</organism>
<proteinExistence type="predicted"/>
<dbReference type="Proteomes" id="UP000642014">
    <property type="component" value="Unassembled WGS sequence"/>
</dbReference>
<dbReference type="GeneID" id="95458540"/>
<protein>
    <submittedName>
        <fullName evidence="2">Uncharacterized protein</fullName>
    </submittedName>
</protein>
<evidence type="ECO:0000313" key="5">
    <source>
        <dbReference type="Proteomes" id="UP000642014"/>
    </source>
</evidence>
<name>A0AAV4KFC3_9ACTN</name>
<sequence length="74" mass="7887">MSDAYTPGNSEDPIPRDREDEQAAEGEDPLAIPVVRDPGEEDLPDTDVSGTGPREHPESGTVNPEHPAPDEPAD</sequence>
<reference evidence="2 5" key="1">
    <citation type="journal article" date="2014" name="Int. J. Syst. Evol. Microbiol.">
        <title>Complete genome sequence of Corynebacterium casei LMG S-19264T (=DSM 44701T), isolated from a smear-ripened cheese.</title>
        <authorList>
            <consortium name="US DOE Joint Genome Institute (JGI-PGF)"/>
            <person name="Walter F."/>
            <person name="Albersmeier A."/>
            <person name="Kalinowski J."/>
            <person name="Ruckert C."/>
        </authorList>
    </citation>
    <scope>NUCLEOTIDE SEQUENCE [LARGE SCALE GENOMIC DNA]</scope>
    <source>
        <strain evidence="2 5">JCM 4205</strain>
    </source>
</reference>
<evidence type="ECO:0000313" key="3">
    <source>
        <dbReference type="EMBL" id="QEV36370.1"/>
    </source>
</evidence>
<accession>A0AAV4KFC3</accession>
<dbReference type="AlphaFoldDB" id="A0AAV4KFC3"/>